<gene>
    <name evidence="8" type="ORF">BLS_005919</name>
    <name evidence="9" type="ORF">EG327_001883</name>
    <name evidence="7" type="ORF">EG328_004503</name>
</gene>
<dbReference type="InterPro" id="IPR002893">
    <property type="entry name" value="Znf_MYND"/>
</dbReference>
<dbReference type="Gene3D" id="6.10.140.2220">
    <property type="match status" value="1"/>
</dbReference>
<evidence type="ECO:0000313" key="8">
    <source>
        <dbReference type="EMBL" id="KAE9982489.1"/>
    </source>
</evidence>
<dbReference type="EMBL" id="WNWR01000154">
    <property type="protein sequence ID" value="KAE9990072.1"/>
    <property type="molecule type" value="Genomic_DNA"/>
</dbReference>
<evidence type="ECO:0000313" key="11">
    <source>
        <dbReference type="Proteomes" id="UP000490939"/>
    </source>
</evidence>
<dbReference type="GO" id="GO:0008270">
    <property type="term" value="F:zinc ion binding"/>
    <property type="evidence" value="ECO:0007669"/>
    <property type="project" value="UniProtKB-KW"/>
</dbReference>
<evidence type="ECO:0000259" key="6">
    <source>
        <dbReference type="PROSITE" id="PS50865"/>
    </source>
</evidence>
<organism evidence="7 10">
    <name type="scientific">Venturia inaequalis</name>
    <name type="common">Apple scab fungus</name>
    <dbReference type="NCBI Taxonomy" id="5025"/>
    <lineage>
        <taxon>Eukaryota</taxon>
        <taxon>Fungi</taxon>
        <taxon>Dikarya</taxon>
        <taxon>Ascomycota</taxon>
        <taxon>Pezizomycotina</taxon>
        <taxon>Dothideomycetes</taxon>
        <taxon>Pleosporomycetidae</taxon>
        <taxon>Venturiales</taxon>
        <taxon>Venturiaceae</taxon>
        <taxon>Venturia</taxon>
    </lineage>
</organism>
<evidence type="ECO:0000313" key="10">
    <source>
        <dbReference type="Proteomes" id="UP000447873"/>
    </source>
</evidence>
<sequence length="340" mass="38909">MATQTPPLSIKCAVCGTGKDLLRCGMCKVQRYCGRDHQAEHRPAHKAACTAVKKKRSTMEEEEQELRRLNGDIFEEEEGRFWGIHETRPYMRARYAFVEALVKVGTYDAVEVAYDNLRDMLRLCRGDNMGVRDVIPGLLLRLGRDQECYDFIKWWNTEGNGNSFDWVDMDLPYLDVKDADVFESPEYLCREFGALAHTVAATLVKVKVMLDLEDLAALNDLGDDPKKLPQELVDKIKKFTPRSPIVSKNKDIMDGKSTLSPNTLAIQIADMYESVEKRNKHFWQALVNPGRHLGARPNAYCQGSVQEMELVLNYSYAAWAETPGAIQWMVEEFMDEYDFE</sequence>
<dbReference type="AlphaFoldDB" id="A0A8H3UN91"/>
<keyword evidence="2 4" id="KW-0863">Zinc-finger</keyword>
<evidence type="ECO:0000256" key="5">
    <source>
        <dbReference type="SAM" id="Coils"/>
    </source>
</evidence>
<proteinExistence type="predicted"/>
<dbReference type="OrthoDB" id="5952526at2759"/>
<keyword evidence="11" id="KW-1185">Reference proteome</keyword>
<dbReference type="EMBL" id="WNWS01000248">
    <property type="protein sequence ID" value="KAE9973220.1"/>
    <property type="molecule type" value="Genomic_DNA"/>
</dbReference>
<accession>A0A8H3UN91</accession>
<evidence type="ECO:0000256" key="2">
    <source>
        <dbReference type="ARBA" id="ARBA00022771"/>
    </source>
</evidence>
<dbReference type="Pfam" id="PF01753">
    <property type="entry name" value="zf-MYND"/>
    <property type="match status" value="1"/>
</dbReference>
<keyword evidence="5" id="KW-0175">Coiled coil</keyword>
<name>A0A8H3UN91_VENIN</name>
<reference evidence="7 10" key="1">
    <citation type="submission" date="2018-12" db="EMBL/GenBank/DDBJ databases">
        <title>Venturia inaequalis Genome Resource.</title>
        <authorList>
            <person name="Lichtner F.J."/>
        </authorList>
    </citation>
    <scope>NUCLEOTIDE SEQUENCE [LARGE SCALE GENOMIC DNA]</scope>
    <source>
        <strain evidence="7 10">120213</strain>
        <strain evidence="8">Bline_iso_100314</strain>
        <strain evidence="9 11">DMI_063113</strain>
    </source>
</reference>
<dbReference type="PROSITE" id="PS01360">
    <property type="entry name" value="ZF_MYND_1"/>
    <property type="match status" value="1"/>
</dbReference>
<dbReference type="PROSITE" id="PS50865">
    <property type="entry name" value="ZF_MYND_2"/>
    <property type="match status" value="1"/>
</dbReference>
<feature type="coiled-coil region" evidence="5">
    <location>
        <begin position="52"/>
        <end position="79"/>
    </location>
</feature>
<keyword evidence="1" id="KW-0479">Metal-binding</keyword>
<evidence type="ECO:0000256" key="3">
    <source>
        <dbReference type="ARBA" id="ARBA00022833"/>
    </source>
</evidence>
<evidence type="ECO:0000313" key="9">
    <source>
        <dbReference type="EMBL" id="KAE9990072.1"/>
    </source>
</evidence>
<evidence type="ECO:0000256" key="1">
    <source>
        <dbReference type="ARBA" id="ARBA00022723"/>
    </source>
</evidence>
<evidence type="ECO:0000256" key="4">
    <source>
        <dbReference type="PROSITE-ProRule" id="PRU00134"/>
    </source>
</evidence>
<feature type="domain" description="MYND-type" evidence="6">
    <location>
        <begin position="12"/>
        <end position="49"/>
    </location>
</feature>
<protein>
    <recommendedName>
        <fullName evidence="6">MYND-type domain-containing protein</fullName>
    </recommendedName>
</protein>
<keyword evidence="3" id="KW-0862">Zinc</keyword>
<comment type="caution">
    <text evidence="7">The sequence shown here is derived from an EMBL/GenBank/DDBJ whole genome shotgun (WGS) entry which is preliminary data.</text>
</comment>
<dbReference type="Proteomes" id="UP000447873">
    <property type="component" value="Unassembled WGS sequence"/>
</dbReference>
<evidence type="ECO:0000313" key="7">
    <source>
        <dbReference type="EMBL" id="KAE9973220.1"/>
    </source>
</evidence>
<dbReference type="Proteomes" id="UP000490939">
    <property type="component" value="Unassembled WGS sequence"/>
</dbReference>
<dbReference type="Proteomes" id="UP000433883">
    <property type="component" value="Unassembled WGS sequence"/>
</dbReference>
<dbReference type="SUPFAM" id="SSF144232">
    <property type="entry name" value="HIT/MYND zinc finger-like"/>
    <property type="match status" value="1"/>
</dbReference>
<dbReference type="EMBL" id="WNWQ01000042">
    <property type="protein sequence ID" value="KAE9982489.1"/>
    <property type="molecule type" value="Genomic_DNA"/>
</dbReference>